<dbReference type="KEGG" id="mtun:MTUNDRAET4_1961"/>
<dbReference type="Gene3D" id="3.30.420.10">
    <property type="entry name" value="Ribonuclease H-like superfamily/Ribonuclease H"/>
    <property type="match status" value="1"/>
</dbReference>
<dbReference type="OrthoDB" id="5705783at2"/>
<evidence type="ECO:0000313" key="2">
    <source>
        <dbReference type="EMBL" id="VFU08854.1"/>
    </source>
</evidence>
<evidence type="ECO:0000313" key="3">
    <source>
        <dbReference type="Proteomes" id="UP000294360"/>
    </source>
</evidence>
<protein>
    <recommendedName>
        <fullName evidence="1">Exonuclease domain-containing protein</fullName>
    </recommendedName>
</protein>
<dbReference type="InterPro" id="IPR013520">
    <property type="entry name" value="Ribonucl_H"/>
</dbReference>
<dbReference type="RefSeq" id="WP_134488966.1">
    <property type="nucleotide sequence ID" value="NZ_CP139089.1"/>
</dbReference>
<dbReference type="Pfam" id="PF00929">
    <property type="entry name" value="RNase_T"/>
    <property type="match status" value="1"/>
</dbReference>
<dbReference type="InterPro" id="IPR012337">
    <property type="entry name" value="RNaseH-like_sf"/>
</dbReference>
<dbReference type="GO" id="GO:0006259">
    <property type="term" value="P:DNA metabolic process"/>
    <property type="evidence" value="ECO:0007669"/>
    <property type="project" value="UniProtKB-ARBA"/>
</dbReference>
<organism evidence="2 3">
    <name type="scientific">Methylocella tundrae</name>
    <dbReference type="NCBI Taxonomy" id="227605"/>
    <lineage>
        <taxon>Bacteria</taxon>
        <taxon>Pseudomonadati</taxon>
        <taxon>Pseudomonadota</taxon>
        <taxon>Alphaproteobacteria</taxon>
        <taxon>Hyphomicrobiales</taxon>
        <taxon>Beijerinckiaceae</taxon>
        <taxon>Methylocella</taxon>
    </lineage>
</organism>
<dbReference type="SUPFAM" id="SSF53098">
    <property type="entry name" value="Ribonuclease H-like"/>
    <property type="match status" value="1"/>
</dbReference>
<evidence type="ECO:0000259" key="1">
    <source>
        <dbReference type="Pfam" id="PF00929"/>
    </source>
</evidence>
<dbReference type="Proteomes" id="UP000294360">
    <property type="component" value="Chromosome"/>
</dbReference>
<sequence length="179" mass="20563">MNSDPSLSWPVFFDCEASSLDGYIIEIGWAFIAMDSGEIVSAAHLVRPAPDWKIRDAWSPKSERLHGISLAHLREHGRRVEEIARIMNAELAGRELFSDACSYDERWLRQVFDAAGVEPSFIFRRTDPGILLERAAADQSFDQARLHQAMEEAEQNRRHRAEADALIWAELWRMVMQRP</sequence>
<dbReference type="AlphaFoldDB" id="A0A4V6YUI4"/>
<dbReference type="InterPro" id="IPR036397">
    <property type="entry name" value="RNaseH_sf"/>
</dbReference>
<dbReference type="GO" id="GO:0003676">
    <property type="term" value="F:nucleic acid binding"/>
    <property type="evidence" value="ECO:0007669"/>
    <property type="project" value="InterPro"/>
</dbReference>
<proteinExistence type="predicted"/>
<accession>A0A4V6YUI4</accession>
<dbReference type="GO" id="GO:0004527">
    <property type="term" value="F:exonuclease activity"/>
    <property type="evidence" value="ECO:0007669"/>
    <property type="project" value="UniProtKB-ARBA"/>
</dbReference>
<gene>
    <name evidence="2" type="ORF">MTUNDRAET4_1961</name>
</gene>
<reference evidence="2 3" key="1">
    <citation type="submission" date="2019-03" db="EMBL/GenBank/DDBJ databases">
        <authorList>
            <person name="Kox A.R. M."/>
        </authorList>
    </citation>
    <scope>NUCLEOTIDE SEQUENCE [LARGE SCALE GENOMIC DNA]</scope>
    <source>
        <strain evidence="2">MTUNDRAET4 annotated genome</strain>
    </source>
</reference>
<feature type="domain" description="Exonuclease" evidence="1">
    <location>
        <begin position="11"/>
        <end position="171"/>
    </location>
</feature>
<dbReference type="EMBL" id="LR536450">
    <property type="protein sequence ID" value="VFU08854.1"/>
    <property type="molecule type" value="Genomic_DNA"/>
</dbReference>
<name>A0A4V6YUI4_METTU</name>